<evidence type="ECO:0000313" key="3">
    <source>
        <dbReference type="Proteomes" id="UP000712600"/>
    </source>
</evidence>
<dbReference type="AlphaFoldDB" id="A0A8S9PQ14"/>
<name>A0A8S9PQ14_BRACR</name>
<feature type="compositionally biased region" description="Basic residues" evidence="1">
    <location>
        <begin position="18"/>
        <end position="41"/>
    </location>
</feature>
<organism evidence="2 3">
    <name type="scientific">Brassica cretica</name>
    <name type="common">Mustard</name>
    <dbReference type="NCBI Taxonomy" id="69181"/>
    <lineage>
        <taxon>Eukaryota</taxon>
        <taxon>Viridiplantae</taxon>
        <taxon>Streptophyta</taxon>
        <taxon>Embryophyta</taxon>
        <taxon>Tracheophyta</taxon>
        <taxon>Spermatophyta</taxon>
        <taxon>Magnoliopsida</taxon>
        <taxon>eudicotyledons</taxon>
        <taxon>Gunneridae</taxon>
        <taxon>Pentapetalae</taxon>
        <taxon>rosids</taxon>
        <taxon>malvids</taxon>
        <taxon>Brassicales</taxon>
        <taxon>Brassicaceae</taxon>
        <taxon>Brassiceae</taxon>
        <taxon>Brassica</taxon>
    </lineage>
</organism>
<sequence>MDSSSRTYRDTTLVHRKIQSHRFSHHRARRSSSPRTPKRSLARITISRRAHEV</sequence>
<proteinExistence type="predicted"/>
<feature type="region of interest" description="Disordered" evidence="1">
    <location>
        <begin position="18"/>
        <end position="53"/>
    </location>
</feature>
<protein>
    <submittedName>
        <fullName evidence="2">Uncharacterized protein</fullName>
    </submittedName>
</protein>
<accession>A0A8S9PQ14</accession>
<comment type="caution">
    <text evidence="2">The sequence shown here is derived from an EMBL/GenBank/DDBJ whole genome shotgun (WGS) entry which is preliminary data.</text>
</comment>
<evidence type="ECO:0000256" key="1">
    <source>
        <dbReference type="SAM" id="MobiDB-lite"/>
    </source>
</evidence>
<reference evidence="2" key="1">
    <citation type="submission" date="2019-12" db="EMBL/GenBank/DDBJ databases">
        <title>Genome sequencing and annotation of Brassica cretica.</title>
        <authorList>
            <person name="Studholme D.J."/>
            <person name="Sarris P."/>
        </authorList>
    </citation>
    <scope>NUCLEOTIDE SEQUENCE</scope>
    <source>
        <strain evidence="2">PFS-109/04</strain>
        <tissue evidence="2">Leaf</tissue>
    </source>
</reference>
<dbReference type="EMBL" id="QGKX02001521">
    <property type="protein sequence ID" value="KAF3514753.1"/>
    <property type="molecule type" value="Genomic_DNA"/>
</dbReference>
<evidence type="ECO:0000313" key="2">
    <source>
        <dbReference type="EMBL" id="KAF3514753.1"/>
    </source>
</evidence>
<dbReference type="Proteomes" id="UP000712600">
    <property type="component" value="Unassembled WGS sequence"/>
</dbReference>
<gene>
    <name evidence="2" type="ORF">F2Q69_00004021</name>
</gene>